<evidence type="ECO:0000256" key="3">
    <source>
        <dbReference type="ARBA" id="ARBA00023157"/>
    </source>
</evidence>
<dbReference type="SUPFAM" id="SSF52833">
    <property type="entry name" value="Thioredoxin-like"/>
    <property type="match status" value="1"/>
</dbReference>
<dbReference type="InterPro" id="IPR000866">
    <property type="entry name" value="AhpC/TSA"/>
</dbReference>
<comment type="caution">
    <text evidence="6">The sequence shown here is derived from an EMBL/GenBank/DDBJ whole genome shotgun (WGS) entry which is preliminary data.</text>
</comment>
<dbReference type="Gene3D" id="3.40.30.10">
    <property type="entry name" value="Glutaredoxin"/>
    <property type="match status" value="1"/>
</dbReference>
<dbReference type="OrthoDB" id="979391at2"/>
<keyword evidence="2" id="KW-0201">Cytochrome c-type biogenesis</keyword>
<keyword evidence="7" id="KW-1185">Reference proteome</keyword>
<feature type="domain" description="Thioredoxin" evidence="5">
    <location>
        <begin position="238"/>
        <end position="377"/>
    </location>
</feature>
<evidence type="ECO:0000256" key="2">
    <source>
        <dbReference type="ARBA" id="ARBA00022748"/>
    </source>
</evidence>
<dbReference type="InterPro" id="IPR025380">
    <property type="entry name" value="DUF4369"/>
</dbReference>
<reference evidence="6 7" key="1">
    <citation type="submission" date="2019-01" db="EMBL/GenBank/DDBJ databases">
        <title>Ancylomarina salipaludis sp. nov., isolated from a salt marsh.</title>
        <authorList>
            <person name="Yoon J.-H."/>
        </authorList>
    </citation>
    <scope>NUCLEOTIDE SEQUENCE [LARGE SCALE GENOMIC DNA]</scope>
    <source>
        <strain evidence="6 7">SHSM-M15</strain>
    </source>
</reference>
<dbReference type="Pfam" id="PF00578">
    <property type="entry name" value="AhpC-TSA"/>
    <property type="match status" value="1"/>
</dbReference>
<evidence type="ECO:0000313" key="6">
    <source>
        <dbReference type="EMBL" id="RXQ90976.1"/>
    </source>
</evidence>
<dbReference type="EMBL" id="SAXA01000012">
    <property type="protein sequence ID" value="RXQ90976.1"/>
    <property type="molecule type" value="Genomic_DNA"/>
</dbReference>
<accession>A0A4Q1JJB0</accession>
<gene>
    <name evidence="6" type="ORF">EO244_12800</name>
</gene>
<evidence type="ECO:0000256" key="4">
    <source>
        <dbReference type="ARBA" id="ARBA00023284"/>
    </source>
</evidence>
<dbReference type="InterPro" id="IPR036249">
    <property type="entry name" value="Thioredoxin-like_sf"/>
</dbReference>
<dbReference type="InterPro" id="IPR050553">
    <property type="entry name" value="Thioredoxin_ResA/DsbE_sf"/>
</dbReference>
<dbReference type="CDD" id="cd02966">
    <property type="entry name" value="TlpA_like_family"/>
    <property type="match status" value="1"/>
</dbReference>
<dbReference type="PANTHER" id="PTHR42852">
    <property type="entry name" value="THIOL:DISULFIDE INTERCHANGE PROTEIN DSBE"/>
    <property type="match status" value="1"/>
</dbReference>
<protein>
    <submittedName>
        <fullName evidence="6">AhpC/TSA family protein</fullName>
    </submittedName>
</protein>
<dbReference type="PANTHER" id="PTHR42852:SF6">
    <property type="entry name" value="THIOL:DISULFIDE INTERCHANGE PROTEIN DSBE"/>
    <property type="match status" value="1"/>
</dbReference>
<sequence length="377" mass="44076">MQRKYLRQLVLPFVFICFYSCNKKSPCIEGTISGENWEKIYLYSESRKEPLDSAVVRDDRFKIDTKNLKSQICYIGRDRNTVPLFIVPAPIKASLDITNGKISMEVSGSPEHVMFEEFNKGLRESKELKDLKFCEEKIKKAKQNSNDSLRDQLNKECRSLSDKYWQMVNRKTEQLIEKNQNSPFGLYLFYKRFVYFKNFYTQEKIDEIRHNYKSLGAKALVSLWSEKIEQTLTRFENSVVGRMAPDFSGTDTLGITKRLSDFKGKYVLVDFWASWCYWCRLETPYFKKAIDLFDKDQLAVVGVSFDSKENSWKQAIEEDGSHWNQLLVSQEEMSQIKNAYAFSGIPHIILLDPQGKILARELRGEEIINAVQKHIEN</sequence>
<dbReference type="GO" id="GO:0030313">
    <property type="term" value="C:cell envelope"/>
    <property type="evidence" value="ECO:0007669"/>
    <property type="project" value="UniProtKB-SubCell"/>
</dbReference>
<proteinExistence type="predicted"/>
<dbReference type="AlphaFoldDB" id="A0A4Q1JJB0"/>
<evidence type="ECO:0000313" key="7">
    <source>
        <dbReference type="Proteomes" id="UP000289703"/>
    </source>
</evidence>
<dbReference type="GO" id="GO:0016491">
    <property type="term" value="F:oxidoreductase activity"/>
    <property type="evidence" value="ECO:0007669"/>
    <property type="project" value="InterPro"/>
</dbReference>
<comment type="subcellular location">
    <subcellularLocation>
        <location evidence="1">Cell envelope</location>
    </subcellularLocation>
</comment>
<dbReference type="PROSITE" id="PS51352">
    <property type="entry name" value="THIOREDOXIN_2"/>
    <property type="match status" value="1"/>
</dbReference>
<organism evidence="6 7">
    <name type="scientific">Ancylomarina salipaludis</name>
    <dbReference type="NCBI Taxonomy" id="2501299"/>
    <lineage>
        <taxon>Bacteria</taxon>
        <taxon>Pseudomonadati</taxon>
        <taxon>Bacteroidota</taxon>
        <taxon>Bacteroidia</taxon>
        <taxon>Marinilabiliales</taxon>
        <taxon>Marinifilaceae</taxon>
        <taxon>Ancylomarina</taxon>
    </lineage>
</organism>
<keyword evidence="4" id="KW-0676">Redox-active center</keyword>
<dbReference type="GO" id="GO:0017004">
    <property type="term" value="P:cytochrome complex assembly"/>
    <property type="evidence" value="ECO:0007669"/>
    <property type="project" value="UniProtKB-KW"/>
</dbReference>
<dbReference type="InterPro" id="IPR013766">
    <property type="entry name" value="Thioredoxin_domain"/>
</dbReference>
<evidence type="ECO:0000256" key="1">
    <source>
        <dbReference type="ARBA" id="ARBA00004196"/>
    </source>
</evidence>
<dbReference type="RefSeq" id="WP_129255077.1">
    <property type="nucleotide sequence ID" value="NZ_SAXA01000012.1"/>
</dbReference>
<name>A0A4Q1JJB0_9BACT</name>
<dbReference type="Pfam" id="PF14289">
    <property type="entry name" value="DUF4369"/>
    <property type="match status" value="1"/>
</dbReference>
<keyword evidence="3" id="KW-1015">Disulfide bond</keyword>
<dbReference type="GO" id="GO:0016209">
    <property type="term" value="F:antioxidant activity"/>
    <property type="evidence" value="ECO:0007669"/>
    <property type="project" value="InterPro"/>
</dbReference>
<dbReference type="Proteomes" id="UP000289703">
    <property type="component" value="Unassembled WGS sequence"/>
</dbReference>
<evidence type="ECO:0000259" key="5">
    <source>
        <dbReference type="PROSITE" id="PS51352"/>
    </source>
</evidence>